<evidence type="ECO:0000313" key="3">
    <source>
        <dbReference type="Proteomes" id="UP000193355"/>
    </source>
</evidence>
<dbReference type="Proteomes" id="UP000193355">
    <property type="component" value="Unassembled WGS sequence"/>
</dbReference>
<dbReference type="PANTHER" id="PTHR43283:SF18">
    <property type="match status" value="1"/>
</dbReference>
<dbReference type="Pfam" id="PF00144">
    <property type="entry name" value="Beta-lactamase"/>
    <property type="match status" value="1"/>
</dbReference>
<gene>
    <name evidence="2" type="ORF">SAMN06275492_1179</name>
</gene>
<reference evidence="3" key="1">
    <citation type="submission" date="2017-04" db="EMBL/GenBank/DDBJ databases">
        <authorList>
            <person name="Varghese N."/>
            <person name="Submissions S."/>
        </authorList>
    </citation>
    <scope>NUCLEOTIDE SEQUENCE [LARGE SCALE GENOMIC DNA]</scope>
    <source>
        <strain evidence="3">USBA 82</strain>
    </source>
</reference>
<dbReference type="SUPFAM" id="SSF56601">
    <property type="entry name" value="beta-lactamase/transpeptidase-like"/>
    <property type="match status" value="1"/>
</dbReference>
<dbReference type="InterPro" id="IPR012338">
    <property type="entry name" value="Beta-lactam/transpept-like"/>
</dbReference>
<dbReference type="PANTHER" id="PTHR43283">
    <property type="entry name" value="BETA-LACTAMASE-RELATED"/>
    <property type="match status" value="1"/>
</dbReference>
<name>A0A1X7JVK4_9BACT</name>
<sequence length="624" mass="69566">MNELTYRLSSMVGDSLPKKHTSISYGIMIDGEFVAVDALGTQGKPEDSPATLECTYNVASISKIYCSVDVMQLAEEGKVDLDEPIVTYLPDFVMEDPRHRDITLRHCLSHTSGLPGTQWRGFSVSDLSEPDYYRDVYDYLSKSSLKASPGEYAVYCNDGFTLAEMVVAKVSGLAYSEYCKERITDPIGAPSTRLSDTRDENYPLVREGDKPGELLMIQGAAGMTTNMTDLCRFGNLFLGGNQVISMASMEEMAKPQGRTFLSGDDRTELFGLGWDNVDFRDPDYDLGDGVLLKGGNSFQFTTQFMVIPKHRAVLAISETHDCKLDVCDLGLKLLSVAMMDRGINIHTRGKTLTPEEIQAQAGTYLVPSGILNFKVTGVFADAVKEGTNGSKTRPYRDLLWNGDSWESLEDRIAISFEGSGDDFFMMLTRKGRTFPIAMKAKEGKQDFQFWRDRVGKSYIADDLSANDMVIHENMTAFTVSELPGYRGIYLLSFAQKEDSDVYDHYDAPVTPLDDHRGQGFLKTPTNGSRDLLDPRFYAVGGVEYCDVASYRYRDVSSLPVYQGDPFPSTPRENQLYRIGEEIKELPAVPLGNRLMIMDTDLKVVYDSLFPGDYSPVDEGYISLI</sequence>
<dbReference type="STRING" id="561720.SAMN06275492_1179"/>
<feature type="domain" description="Beta-lactamase-related" evidence="1">
    <location>
        <begin position="22"/>
        <end position="316"/>
    </location>
</feature>
<protein>
    <submittedName>
        <fullName evidence="2">CubicO group peptidase, beta-lactamase class C family</fullName>
    </submittedName>
</protein>
<proteinExistence type="predicted"/>
<dbReference type="InterPro" id="IPR001466">
    <property type="entry name" value="Beta-lactam-related"/>
</dbReference>
<dbReference type="AlphaFoldDB" id="A0A1X7JVK4"/>
<dbReference type="InterPro" id="IPR050789">
    <property type="entry name" value="Diverse_Enzym_Activities"/>
</dbReference>
<evidence type="ECO:0000313" key="2">
    <source>
        <dbReference type="EMBL" id="SMG32159.1"/>
    </source>
</evidence>
<dbReference type="Gene3D" id="3.40.710.10">
    <property type="entry name" value="DD-peptidase/beta-lactamase superfamily"/>
    <property type="match status" value="1"/>
</dbReference>
<dbReference type="EMBL" id="FXBB01000017">
    <property type="protein sequence ID" value="SMG32159.1"/>
    <property type="molecule type" value="Genomic_DNA"/>
</dbReference>
<organism evidence="2 3">
    <name type="scientific">Dethiosulfovibrio salsuginis</name>
    <dbReference type="NCBI Taxonomy" id="561720"/>
    <lineage>
        <taxon>Bacteria</taxon>
        <taxon>Thermotogati</taxon>
        <taxon>Synergistota</taxon>
        <taxon>Synergistia</taxon>
        <taxon>Synergistales</taxon>
        <taxon>Dethiosulfovibrionaceae</taxon>
        <taxon>Dethiosulfovibrio</taxon>
    </lineage>
</organism>
<evidence type="ECO:0000259" key="1">
    <source>
        <dbReference type="Pfam" id="PF00144"/>
    </source>
</evidence>
<accession>A0A1X7JVK4</accession>
<keyword evidence="3" id="KW-1185">Reference proteome</keyword>